<dbReference type="InterPro" id="IPR002563">
    <property type="entry name" value="Flavin_Rdtase-like_dom"/>
</dbReference>
<reference evidence="4 5" key="1">
    <citation type="submission" date="2018-06" db="EMBL/GenBank/DDBJ databases">
        <title>Actinomadura craniellae sp. nov. isolated from marine sponge Craniella sp.</title>
        <authorList>
            <person name="Li L."/>
            <person name="Xu Q.H."/>
            <person name="Lin H.W."/>
            <person name="Lu Y.H."/>
        </authorList>
    </citation>
    <scope>NUCLEOTIDE SEQUENCE [LARGE SCALE GENOMIC DNA]</scope>
    <source>
        <strain evidence="4 5">LHW63021</strain>
    </source>
</reference>
<dbReference type="OrthoDB" id="3176898at2"/>
<dbReference type="Gene3D" id="2.30.110.10">
    <property type="entry name" value="Electron Transport, Fmn-binding Protein, Chain A"/>
    <property type="match status" value="1"/>
</dbReference>
<dbReference type="Proteomes" id="UP000251891">
    <property type="component" value="Unassembled WGS sequence"/>
</dbReference>
<feature type="region of interest" description="Disordered" evidence="2">
    <location>
        <begin position="1"/>
        <end position="22"/>
    </location>
</feature>
<dbReference type="PANTHER" id="PTHR30466:SF15">
    <property type="entry name" value="POSSIBLE OXIDOREDUCTASE"/>
    <property type="match status" value="1"/>
</dbReference>
<keyword evidence="5" id="KW-1185">Reference proteome</keyword>
<feature type="domain" description="Flavin reductase like" evidence="3">
    <location>
        <begin position="26"/>
        <end position="174"/>
    </location>
</feature>
<dbReference type="SMART" id="SM00903">
    <property type="entry name" value="Flavin_Reduct"/>
    <property type="match status" value="1"/>
</dbReference>
<dbReference type="GO" id="GO:0010181">
    <property type="term" value="F:FMN binding"/>
    <property type="evidence" value="ECO:0007669"/>
    <property type="project" value="InterPro"/>
</dbReference>
<protein>
    <submittedName>
        <fullName evidence="4">Oxidoreductase</fullName>
    </submittedName>
</protein>
<evidence type="ECO:0000313" key="5">
    <source>
        <dbReference type="Proteomes" id="UP000251891"/>
    </source>
</evidence>
<dbReference type="AlphaFoldDB" id="A0A365HAS9"/>
<keyword evidence="1" id="KW-0560">Oxidoreductase</keyword>
<accession>A0A365HAS9</accession>
<dbReference type="Pfam" id="PF01613">
    <property type="entry name" value="Flavin_Reduct"/>
    <property type="match status" value="1"/>
</dbReference>
<dbReference type="SUPFAM" id="SSF50475">
    <property type="entry name" value="FMN-binding split barrel"/>
    <property type="match status" value="1"/>
</dbReference>
<comment type="caution">
    <text evidence="4">The sequence shown here is derived from an EMBL/GenBank/DDBJ whole genome shotgun (WGS) entry which is preliminary data.</text>
</comment>
<dbReference type="InterPro" id="IPR012349">
    <property type="entry name" value="Split_barrel_FMN-bd"/>
</dbReference>
<dbReference type="RefSeq" id="WP_111863464.1">
    <property type="nucleotide sequence ID" value="NZ_QLYX01000002.1"/>
</dbReference>
<evidence type="ECO:0000259" key="3">
    <source>
        <dbReference type="SMART" id="SM00903"/>
    </source>
</evidence>
<dbReference type="InterPro" id="IPR050268">
    <property type="entry name" value="NADH-dep_flavin_reductase"/>
</dbReference>
<evidence type="ECO:0000313" key="4">
    <source>
        <dbReference type="EMBL" id="RAY16122.1"/>
    </source>
</evidence>
<dbReference type="GO" id="GO:0042602">
    <property type="term" value="F:riboflavin reductase (NADPH) activity"/>
    <property type="evidence" value="ECO:0007669"/>
    <property type="project" value="TreeGrafter"/>
</dbReference>
<sequence length="179" mass="19109">MRRHDGHLRAQGPGERAPTGGADRFVDGFDYPMFVVTAADPGTGERAGCLVGFTTQTSIDPFRYLVCLSTRNRTFRIAAAAPVLAVHAPARDQTDLAELFGGETGDEIDKFARCAWQPGPHGVPLLTDCPRRLVGEIRARVDLGDHHGFLLAPVEVWTGAGTAPLTFTGLPDIAPGHPA</sequence>
<evidence type="ECO:0000256" key="2">
    <source>
        <dbReference type="SAM" id="MobiDB-lite"/>
    </source>
</evidence>
<organism evidence="4 5">
    <name type="scientific">Actinomadura craniellae</name>
    <dbReference type="NCBI Taxonomy" id="2231787"/>
    <lineage>
        <taxon>Bacteria</taxon>
        <taxon>Bacillati</taxon>
        <taxon>Actinomycetota</taxon>
        <taxon>Actinomycetes</taxon>
        <taxon>Streptosporangiales</taxon>
        <taxon>Thermomonosporaceae</taxon>
        <taxon>Actinomadura</taxon>
    </lineage>
</organism>
<dbReference type="PANTHER" id="PTHR30466">
    <property type="entry name" value="FLAVIN REDUCTASE"/>
    <property type="match status" value="1"/>
</dbReference>
<proteinExistence type="predicted"/>
<gene>
    <name evidence="4" type="ORF">DPM19_04145</name>
</gene>
<name>A0A365HAS9_9ACTN</name>
<dbReference type="EMBL" id="QLYX01000002">
    <property type="protein sequence ID" value="RAY16122.1"/>
    <property type="molecule type" value="Genomic_DNA"/>
</dbReference>
<evidence type="ECO:0000256" key="1">
    <source>
        <dbReference type="ARBA" id="ARBA00023002"/>
    </source>
</evidence>